<reference evidence="1 2" key="1">
    <citation type="submission" date="2017-09" db="EMBL/GenBank/DDBJ databases">
        <title>Large-scale bioinformatics analysis of Bacillus genomes uncovers conserved roles of natural products in bacterial physiology.</title>
        <authorList>
            <consortium name="Agbiome Team Llc"/>
            <person name="Bleich R.M."/>
            <person name="Grubbs K.J."/>
            <person name="Santa Maria K.C."/>
            <person name="Allen S.E."/>
            <person name="Farag S."/>
            <person name="Shank E.A."/>
            <person name="Bowers A."/>
        </authorList>
    </citation>
    <scope>NUCLEOTIDE SEQUENCE [LARGE SCALE GENOMIC DNA]</scope>
    <source>
        <strain evidence="1 2">AFS096845</strain>
    </source>
</reference>
<evidence type="ECO:0000313" key="1">
    <source>
        <dbReference type="EMBL" id="PEC20399.1"/>
    </source>
</evidence>
<dbReference type="RefSeq" id="WP_097905126.1">
    <property type="nucleotide sequence ID" value="NZ_NVLK01000043.1"/>
</dbReference>
<accession>A0A2A7HT99</accession>
<protein>
    <submittedName>
        <fullName evidence="1">Uncharacterized protein</fullName>
    </submittedName>
</protein>
<name>A0A2A7HT99_BACCE</name>
<dbReference type="AlphaFoldDB" id="A0A2A7HT99"/>
<proteinExistence type="predicted"/>
<gene>
    <name evidence="1" type="ORF">COM96_19375</name>
</gene>
<comment type="caution">
    <text evidence="1">The sequence shown here is derived from an EMBL/GenBank/DDBJ whole genome shotgun (WGS) entry which is preliminary data.</text>
</comment>
<sequence>MAKKQISHVDLTRSAASTKRTFIRRAQKGIYLTQKLSKEEVLQKIASTLQLTTRSLYTGDRKIYLEEWYQTLLKEIEEIHEDLRVEKNLSSVEELKSLTVERLMEEISNLKQMLMAYKTKCDEQALVIEKLMKQVVKRHERVEKI</sequence>
<dbReference type="EMBL" id="NVLK01000043">
    <property type="protein sequence ID" value="PEC20399.1"/>
    <property type="molecule type" value="Genomic_DNA"/>
</dbReference>
<dbReference type="Proteomes" id="UP000220006">
    <property type="component" value="Unassembled WGS sequence"/>
</dbReference>
<evidence type="ECO:0000313" key="2">
    <source>
        <dbReference type="Proteomes" id="UP000220006"/>
    </source>
</evidence>
<organism evidence="1 2">
    <name type="scientific">Bacillus cereus</name>
    <dbReference type="NCBI Taxonomy" id="1396"/>
    <lineage>
        <taxon>Bacteria</taxon>
        <taxon>Bacillati</taxon>
        <taxon>Bacillota</taxon>
        <taxon>Bacilli</taxon>
        <taxon>Bacillales</taxon>
        <taxon>Bacillaceae</taxon>
        <taxon>Bacillus</taxon>
        <taxon>Bacillus cereus group</taxon>
    </lineage>
</organism>